<sequence>MSKTMKTVTDLVQLVLGNAMSACAMACFALPYDMVVAGVTGVGRSANHFFGFGVTPTVYAINIGLFVIGWILLGKKFAATIVAGTFLFPFFLGLFQNIDALQHLVDDPLMAAICAGIMDGVGIGMVIRMGGSTGGVDVPPIILNRKFGWKVAPVMSALDVCIFIIQIPMTNTNGIILGIFYTLIYSVVLNYILVMNQGGVQTMIFSKEKSRSINEKLLELGYGTTIFPAKGGYIQEDFEVISSVISSRNLNRVKRAVLNIDPTAFITISNVSEINGNGFTTMFGDEEYVPIVSQRREGIKVIEDEGKN</sequence>
<keyword evidence="5 6" id="KW-0472">Membrane</keyword>
<accession>A0A6N7XLS4</accession>
<organism evidence="8 9">
    <name type="scientific">Mogibacterium kristiansenii</name>
    <dbReference type="NCBI Taxonomy" id="2606708"/>
    <lineage>
        <taxon>Bacteria</taxon>
        <taxon>Bacillati</taxon>
        <taxon>Bacillota</taxon>
        <taxon>Clostridia</taxon>
        <taxon>Peptostreptococcales</taxon>
        <taxon>Anaerovoracaceae</taxon>
        <taxon>Mogibacterium</taxon>
    </lineage>
</organism>
<evidence type="ECO:0000256" key="5">
    <source>
        <dbReference type="ARBA" id="ARBA00023136"/>
    </source>
</evidence>
<dbReference type="AlphaFoldDB" id="A0A6N7XLS4"/>
<evidence type="ECO:0000313" key="8">
    <source>
        <dbReference type="EMBL" id="MST70531.1"/>
    </source>
</evidence>
<feature type="transmembrane region" description="Helical" evidence="6">
    <location>
        <begin position="147"/>
        <end position="169"/>
    </location>
</feature>
<dbReference type="CDD" id="cd16379">
    <property type="entry name" value="YitT_C_like"/>
    <property type="match status" value="1"/>
</dbReference>
<comment type="subcellular location">
    <subcellularLocation>
        <location evidence="1">Cell membrane</location>
        <topology evidence="1">Multi-pass membrane protein</topology>
    </subcellularLocation>
</comment>
<dbReference type="InterPro" id="IPR019264">
    <property type="entry name" value="DUF2179"/>
</dbReference>
<protein>
    <submittedName>
        <fullName evidence="8">YitT family protein</fullName>
    </submittedName>
</protein>
<evidence type="ECO:0000313" key="9">
    <source>
        <dbReference type="Proteomes" id="UP000469424"/>
    </source>
</evidence>
<keyword evidence="4 6" id="KW-1133">Transmembrane helix</keyword>
<dbReference type="Pfam" id="PF10035">
    <property type="entry name" value="DUF2179"/>
    <property type="match status" value="1"/>
</dbReference>
<feature type="transmembrane region" description="Helical" evidence="6">
    <location>
        <begin position="52"/>
        <end position="72"/>
    </location>
</feature>
<evidence type="ECO:0000256" key="3">
    <source>
        <dbReference type="ARBA" id="ARBA00022692"/>
    </source>
</evidence>
<dbReference type="InterPro" id="IPR003740">
    <property type="entry name" value="YitT"/>
</dbReference>
<feature type="transmembrane region" description="Helical" evidence="6">
    <location>
        <begin position="108"/>
        <end position="127"/>
    </location>
</feature>
<gene>
    <name evidence="8" type="ORF">FYJ65_04115</name>
</gene>
<dbReference type="PANTHER" id="PTHR33545:SF5">
    <property type="entry name" value="UPF0750 MEMBRANE PROTEIN YITT"/>
    <property type="match status" value="1"/>
</dbReference>
<feature type="domain" description="DUF2179" evidence="7">
    <location>
        <begin position="222"/>
        <end position="276"/>
    </location>
</feature>
<evidence type="ECO:0000256" key="1">
    <source>
        <dbReference type="ARBA" id="ARBA00004651"/>
    </source>
</evidence>
<dbReference type="Proteomes" id="UP000469424">
    <property type="component" value="Unassembled WGS sequence"/>
</dbReference>
<evidence type="ECO:0000256" key="6">
    <source>
        <dbReference type="SAM" id="Phobius"/>
    </source>
</evidence>
<dbReference type="InterPro" id="IPR051461">
    <property type="entry name" value="UPF0750_membrane"/>
</dbReference>
<dbReference type="Gene3D" id="3.30.70.120">
    <property type="match status" value="1"/>
</dbReference>
<name>A0A6N7XLS4_9FIRM</name>
<dbReference type="Pfam" id="PF02588">
    <property type="entry name" value="YitT_membrane"/>
    <property type="match status" value="1"/>
</dbReference>
<feature type="transmembrane region" description="Helical" evidence="6">
    <location>
        <begin position="175"/>
        <end position="194"/>
    </location>
</feature>
<dbReference type="GO" id="GO:0005886">
    <property type="term" value="C:plasma membrane"/>
    <property type="evidence" value="ECO:0007669"/>
    <property type="project" value="UniProtKB-SubCell"/>
</dbReference>
<dbReference type="EMBL" id="VUNA01000006">
    <property type="protein sequence ID" value="MST70531.1"/>
    <property type="molecule type" value="Genomic_DNA"/>
</dbReference>
<feature type="transmembrane region" description="Helical" evidence="6">
    <location>
        <begin position="12"/>
        <end position="32"/>
    </location>
</feature>
<feature type="transmembrane region" description="Helical" evidence="6">
    <location>
        <begin position="77"/>
        <end position="96"/>
    </location>
</feature>
<dbReference type="RefSeq" id="WP_154554098.1">
    <property type="nucleotide sequence ID" value="NZ_JAQXUZ010000014.1"/>
</dbReference>
<dbReference type="PANTHER" id="PTHR33545">
    <property type="entry name" value="UPF0750 MEMBRANE PROTEIN YITT-RELATED"/>
    <property type="match status" value="1"/>
</dbReference>
<keyword evidence="3 6" id="KW-0812">Transmembrane</keyword>
<reference evidence="8 9" key="1">
    <citation type="submission" date="2019-08" db="EMBL/GenBank/DDBJ databases">
        <title>In-depth cultivation of the pig gut microbiome towards novel bacterial diversity and tailored functional studies.</title>
        <authorList>
            <person name="Wylensek D."/>
            <person name="Hitch T.C.A."/>
            <person name="Clavel T."/>
        </authorList>
    </citation>
    <scope>NUCLEOTIDE SEQUENCE [LARGE SCALE GENOMIC DNA]</scope>
    <source>
        <strain evidence="8 9">WCA-MUC-591-APC-4B</strain>
    </source>
</reference>
<evidence type="ECO:0000256" key="2">
    <source>
        <dbReference type="ARBA" id="ARBA00022475"/>
    </source>
</evidence>
<proteinExistence type="predicted"/>
<dbReference type="InterPro" id="IPR015867">
    <property type="entry name" value="N-reg_PII/ATP_PRibTrfase_C"/>
</dbReference>
<dbReference type="PIRSF" id="PIRSF006483">
    <property type="entry name" value="Membrane_protein_YitT"/>
    <property type="match status" value="1"/>
</dbReference>
<keyword evidence="9" id="KW-1185">Reference proteome</keyword>
<comment type="caution">
    <text evidence="8">The sequence shown here is derived from an EMBL/GenBank/DDBJ whole genome shotgun (WGS) entry which is preliminary data.</text>
</comment>
<keyword evidence="2" id="KW-1003">Cell membrane</keyword>
<evidence type="ECO:0000256" key="4">
    <source>
        <dbReference type="ARBA" id="ARBA00022989"/>
    </source>
</evidence>
<evidence type="ECO:0000259" key="7">
    <source>
        <dbReference type="Pfam" id="PF10035"/>
    </source>
</evidence>
<dbReference type="PROSITE" id="PS51257">
    <property type="entry name" value="PROKAR_LIPOPROTEIN"/>
    <property type="match status" value="1"/>
</dbReference>